<dbReference type="Pfam" id="PF00583">
    <property type="entry name" value="Acetyltransf_1"/>
    <property type="match status" value="1"/>
</dbReference>
<dbReference type="PANTHER" id="PTHR13947">
    <property type="entry name" value="GNAT FAMILY N-ACETYLTRANSFERASE"/>
    <property type="match status" value="1"/>
</dbReference>
<evidence type="ECO:0000256" key="1">
    <source>
        <dbReference type="ARBA" id="ARBA00022679"/>
    </source>
</evidence>
<dbReference type="PROSITE" id="PS51186">
    <property type="entry name" value="GNAT"/>
    <property type="match status" value="1"/>
</dbReference>
<dbReference type="Proteomes" id="UP000572817">
    <property type="component" value="Unassembled WGS sequence"/>
</dbReference>
<dbReference type="Gene3D" id="3.40.630.30">
    <property type="match status" value="1"/>
</dbReference>
<dbReference type="PANTHER" id="PTHR13947:SF37">
    <property type="entry name" value="LD18367P"/>
    <property type="match status" value="1"/>
</dbReference>
<organism evidence="3 4">
    <name type="scientific">Botryosphaeria dothidea</name>
    <dbReference type="NCBI Taxonomy" id="55169"/>
    <lineage>
        <taxon>Eukaryota</taxon>
        <taxon>Fungi</taxon>
        <taxon>Dikarya</taxon>
        <taxon>Ascomycota</taxon>
        <taxon>Pezizomycotina</taxon>
        <taxon>Dothideomycetes</taxon>
        <taxon>Dothideomycetes incertae sedis</taxon>
        <taxon>Botryosphaeriales</taxon>
        <taxon>Botryosphaeriaceae</taxon>
        <taxon>Botryosphaeria</taxon>
    </lineage>
</organism>
<dbReference type="AlphaFoldDB" id="A0A8H4J935"/>
<dbReference type="CDD" id="cd04301">
    <property type="entry name" value="NAT_SF"/>
    <property type="match status" value="1"/>
</dbReference>
<comment type="caution">
    <text evidence="3">The sequence shown here is derived from an EMBL/GenBank/DDBJ whole genome shotgun (WGS) entry which is preliminary data.</text>
</comment>
<dbReference type="InterPro" id="IPR050769">
    <property type="entry name" value="NAT_camello-type"/>
</dbReference>
<evidence type="ECO:0000313" key="3">
    <source>
        <dbReference type="EMBL" id="KAF4314149.1"/>
    </source>
</evidence>
<keyword evidence="1" id="KW-0808">Transferase</keyword>
<reference evidence="3" key="1">
    <citation type="submission" date="2020-04" db="EMBL/GenBank/DDBJ databases">
        <title>Genome Assembly and Annotation of Botryosphaeria dothidea sdau 11-99, a Latent Pathogen of Apple Fruit Ring Rot in China.</title>
        <authorList>
            <person name="Yu C."/>
            <person name="Diao Y."/>
            <person name="Lu Q."/>
            <person name="Zhao J."/>
            <person name="Cui S."/>
            <person name="Peng C."/>
            <person name="He B."/>
            <person name="Liu H."/>
        </authorList>
    </citation>
    <scope>NUCLEOTIDE SEQUENCE [LARGE SCALE GENOMIC DNA]</scope>
    <source>
        <strain evidence="3">Sdau11-99</strain>
    </source>
</reference>
<dbReference type="InterPro" id="IPR016181">
    <property type="entry name" value="Acyl_CoA_acyltransferase"/>
</dbReference>
<protein>
    <recommendedName>
        <fullName evidence="2">N-acetyltransferase domain-containing protein</fullName>
    </recommendedName>
</protein>
<evidence type="ECO:0000313" key="4">
    <source>
        <dbReference type="Proteomes" id="UP000572817"/>
    </source>
</evidence>
<dbReference type="SUPFAM" id="SSF55729">
    <property type="entry name" value="Acyl-CoA N-acyltransferases (Nat)"/>
    <property type="match status" value="1"/>
</dbReference>
<gene>
    <name evidence="3" type="ORF">GTA08_BOTSDO01276</name>
</gene>
<keyword evidence="4" id="KW-1185">Reference proteome</keyword>
<accession>A0A8H4J935</accession>
<proteinExistence type="predicted"/>
<dbReference type="EMBL" id="WWBZ02000001">
    <property type="protein sequence ID" value="KAF4314149.1"/>
    <property type="molecule type" value="Genomic_DNA"/>
</dbReference>
<feature type="domain" description="N-acetyltransferase" evidence="2">
    <location>
        <begin position="13"/>
        <end position="167"/>
    </location>
</feature>
<evidence type="ECO:0000259" key="2">
    <source>
        <dbReference type="PROSITE" id="PS51186"/>
    </source>
</evidence>
<dbReference type="OrthoDB" id="41532at2759"/>
<dbReference type="GO" id="GO:0008080">
    <property type="term" value="F:N-acetyltransferase activity"/>
    <property type="evidence" value="ECO:0007669"/>
    <property type="project" value="InterPro"/>
</dbReference>
<dbReference type="InterPro" id="IPR000182">
    <property type="entry name" value="GNAT_dom"/>
</dbReference>
<name>A0A8H4J935_9PEZI</name>
<sequence>MAHDDTLDPETDLVLRPHRPGDIGHVASRHGALYADEYGWDERMESLVARTCADFVDTRDPAHERLWIAERKKDGSFVGCVMLFNEKEEVEMTAMLRLLLVEPEARGRGVGKRMVREAVEFARGVGYRRVVVWMQKSEAARRIYEGLGFEFVTAIEHEAFGAQLTVELLGLRLE</sequence>